<dbReference type="SUPFAM" id="SSF56801">
    <property type="entry name" value="Acetyl-CoA synthetase-like"/>
    <property type="match status" value="1"/>
</dbReference>
<keyword evidence="8" id="KW-0067">ATP-binding</keyword>
<dbReference type="Proteomes" id="UP000024816">
    <property type="component" value="Unassembled WGS sequence"/>
</dbReference>
<evidence type="ECO:0000256" key="8">
    <source>
        <dbReference type="ARBA" id="ARBA00022840"/>
    </source>
</evidence>
<keyword evidence="6" id="KW-0812">Transmembrane</keyword>
<dbReference type="PATRIC" id="fig|1280952.3.peg.1128"/>
<dbReference type="Pfam" id="PF00501">
    <property type="entry name" value="AMP-binding"/>
    <property type="match status" value="1"/>
</dbReference>
<organism evidence="15 16">
    <name type="scientific">Hyphomonas jannaschiana VP2</name>
    <dbReference type="NCBI Taxonomy" id="1280952"/>
    <lineage>
        <taxon>Bacteria</taxon>
        <taxon>Pseudomonadati</taxon>
        <taxon>Pseudomonadota</taxon>
        <taxon>Alphaproteobacteria</taxon>
        <taxon>Hyphomonadales</taxon>
        <taxon>Hyphomonadaceae</taxon>
        <taxon>Hyphomonas</taxon>
    </lineage>
</organism>
<keyword evidence="4" id="KW-1003">Cell membrane</keyword>
<evidence type="ECO:0000256" key="9">
    <source>
        <dbReference type="ARBA" id="ARBA00022989"/>
    </source>
</evidence>
<dbReference type="GO" id="GO:0044539">
    <property type="term" value="P:long-chain fatty acid import into cell"/>
    <property type="evidence" value="ECO:0007669"/>
    <property type="project" value="TreeGrafter"/>
</dbReference>
<name>A0A059FGH8_9PROT</name>
<evidence type="ECO:0000256" key="6">
    <source>
        <dbReference type="ARBA" id="ARBA00022692"/>
    </source>
</evidence>
<dbReference type="eggNOG" id="COG0318">
    <property type="taxonomic scope" value="Bacteria"/>
</dbReference>
<evidence type="ECO:0000256" key="12">
    <source>
        <dbReference type="ARBA" id="ARBA00023140"/>
    </source>
</evidence>
<keyword evidence="9" id="KW-1133">Transmembrane helix</keyword>
<dbReference type="Gene3D" id="3.30.300.30">
    <property type="match status" value="1"/>
</dbReference>
<keyword evidence="3" id="KW-0813">Transport</keyword>
<evidence type="ECO:0000313" key="16">
    <source>
        <dbReference type="Proteomes" id="UP000024816"/>
    </source>
</evidence>
<evidence type="ECO:0000256" key="3">
    <source>
        <dbReference type="ARBA" id="ARBA00022448"/>
    </source>
</evidence>
<evidence type="ECO:0000259" key="14">
    <source>
        <dbReference type="Pfam" id="PF00501"/>
    </source>
</evidence>
<reference evidence="15 16" key="1">
    <citation type="journal article" date="2014" name="Antonie Van Leeuwenhoek">
        <title>Hyphomonas beringensis sp. nov. and Hyphomonas chukchiensis sp. nov., isolated from surface seawater of the Bering Sea and Chukchi Sea.</title>
        <authorList>
            <person name="Li C."/>
            <person name="Lai Q."/>
            <person name="Li G."/>
            <person name="Dong C."/>
            <person name="Wang J."/>
            <person name="Liao Y."/>
            <person name="Shao Z."/>
        </authorList>
    </citation>
    <scope>NUCLEOTIDE SEQUENCE [LARGE SCALE GENOMIC DNA]</scope>
    <source>
        <strain evidence="15 16">VP2</strain>
    </source>
</reference>
<dbReference type="GO" id="GO:0005324">
    <property type="term" value="F:long-chain fatty acid transmembrane transporter activity"/>
    <property type="evidence" value="ECO:0007669"/>
    <property type="project" value="TreeGrafter"/>
</dbReference>
<keyword evidence="11" id="KW-0472">Membrane</keyword>
<evidence type="ECO:0000256" key="13">
    <source>
        <dbReference type="ARBA" id="ARBA00046271"/>
    </source>
</evidence>
<dbReference type="OrthoDB" id="6187882at2"/>
<dbReference type="FunFam" id="3.40.50.12780:FF:000019">
    <property type="entry name" value="Long-chain fatty acid transporter"/>
    <property type="match status" value="1"/>
</dbReference>
<dbReference type="EMBL" id="ARYJ01000003">
    <property type="protein sequence ID" value="KCZ89717.1"/>
    <property type="molecule type" value="Genomic_DNA"/>
</dbReference>
<evidence type="ECO:0000256" key="2">
    <source>
        <dbReference type="ARBA" id="ARBA00006432"/>
    </source>
</evidence>
<keyword evidence="12" id="KW-0576">Peroxisome</keyword>
<comment type="similarity">
    <text evidence="2">Belongs to the ATP-dependent AMP-binding enzyme family.</text>
</comment>
<proteinExistence type="inferred from homology"/>
<comment type="subcellular location">
    <subcellularLocation>
        <location evidence="1">Cell membrane</location>
        <topology evidence="1">Multi-pass membrane protein</topology>
    </subcellularLocation>
    <subcellularLocation>
        <location evidence="13">Peroxisome membrane</location>
    </subcellularLocation>
</comment>
<sequence length="595" mass="66366">MKALSNLQRDAKFLTGALSLLKWTKGISPDSDFLVPDDFERAVDDHEIRIAFRFEGRLTTYAEFDARANRYAHWALQRGLKKGDVVALLMENRPDYVAAWVGFSKVGVVTALINTNLDSEALAYSLNIVGAQKLITGTGFEAAVHSAQPFLEQPLDVWSLNSPVFRDIRTDLKDMPTHRPTRLRRAGLKGKDTCLFVYTSGTTGMPKAAKLTHARVRTLMRNFIGPCEITPKDRILEALPLYHATGGVCAVGAALMCGASLILERKFSASRFWDDAALNGATLFVYIGEICRYLLNQPERPSDKQHQIRGGFGNGLRGDVWARFADRFGVSDFKEFYGSTEGNVSLLNIDGKIGACGRIPPWMKKPFAHVAFVKPDMETEQPVRGEDGFCVRAGVDEVGEVLGRIGDDNRTRFEGYTDKRDTAGKVLHDVFEKGDMWFRTGDLMRKDKDGYVYFVDRIGDTFRWKGENVATNEVGEAFSRIQGVETANVYGIAVPGADGKAGMAAITASDELDIAGLHRLLAERLPGYAIPVFLRVQKEPETTGTFKYRKFELVKDGFDPHQVRDPLYVYNAEEDRYEPMTEEVYRKVVSGGGRF</sequence>
<evidence type="ECO:0000256" key="4">
    <source>
        <dbReference type="ARBA" id="ARBA00022475"/>
    </source>
</evidence>
<comment type="caution">
    <text evidence="15">The sequence shown here is derived from an EMBL/GenBank/DDBJ whole genome shotgun (WGS) entry which is preliminary data.</text>
</comment>
<dbReference type="InterPro" id="IPR000873">
    <property type="entry name" value="AMP-dep_synth/lig_dom"/>
</dbReference>
<dbReference type="InterPro" id="IPR042099">
    <property type="entry name" value="ANL_N_sf"/>
</dbReference>
<dbReference type="RefSeq" id="WP_035579371.1">
    <property type="nucleotide sequence ID" value="NZ_ARYJ01000003.1"/>
</dbReference>
<accession>A0A059FGH8</accession>
<evidence type="ECO:0000256" key="11">
    <source>
        <dbReference type="ARBA" id="ARBA00023136"/>
    </source>
</evidence>
<keyword evidence="5" id="KW-0436">Ligase</keyword>
<dbReference type="GO" id="GO:0004467">
    <property type="term" value="F:long-chain fatty acid-CoA ligase activity"/>
    <property type="evidence" value="ECO:0007669"/>
    <property type="project" value="TreeGrafter"/>
</dbReference>
<gene>
    <name evidence="15" type="ORF">HJA_05677</name>
</gene>
<evidence type="ECO:0000256" key="1">
    <source>
        <dbReference type="ARBA" id="ARBA00004651"/>
    </source>
</evidence>
<evidence type="ECO:0000256" key="7">
    <source>
        <dbReference type="ARBA" id="ARBA00022741"/>
    </source>
</evidence>
<keyword evidence="10" id="KW-0445">Lipid transport</keyword>
<evidence type="ECO:0000313" key="15">
    <source>
        <dbReference type="EMBL" id="KCZ89717.1"/>
    </source>
</evidence>
<dbReference type="GO" id="GO:0005524">
    <property type="term" value="F:ATP binding"/>
    <property type="evidence" value="ECO:0007669"/>
    <property type="project" value="UniProtKB-KW"/>
</dbReference>
<evidence type="ECO:0000256" key="5">
    <source>
        <dbReference type="ARBA" id="ARBA00022598"/>
    </source>
</evidence>
<dbReference type="AlphaFoldDB" id="A0A059FGH8"/>
<dbReference type="NCBIfam" id="NF006134">
    <property type="entry name" value="PRK08279.1"/>
    <property type="match status" value="1"/>
</dbReference>
<evidence type="ECO:0000256" key="10">
    <source>
        <dbReference type="ARBA" id="ARBA00023055"/>
    </source>
</evidence>
<dbReference type="PANTHER" id="PTHR43107:SF15">
    <property type="entry name" value="FATTY ACID TRANSPORT PROTEIN 3, ISOFORM A"/>
    <property type="match status" value="1"/>
</dbReference>
<keyword evidence="16" id="KW-1185">Reference proteome</keyword>
<keyword evidence="7" id="KW-0547">Nucleotide-binding</keyword>
<dbReference type="FunFam" id="3.30.300.30:FF:000002">
    <property type="entry name" value="Long-chain fatty acid transport protein 1"/>
    <property type="match status" value="1"/>
</dbReference>
<dbReference type="InterPro" id="IPR045851">
    <property type="entry name" value="AMP-bd_C_sf"/>
</dbReference>
<dbReference type="InterPro" id="IPR020845">
    <property type="entry name" value="AMP-binding_CS"/>
</dbReference>
<dbReference type="PROSITE" id="PS00455">
    <property type="entry name" value="AMP_BINDING"/>
    <property type="match status" value="1"/>
</dbReference>
<dbReference type="STRING" id="1280952.HJA_05677"/>
<dbReference type="PANTHER" id="PTHR43107">
    <property type="entry name" value="LONG-CHAIN FATTY ACID TRANSPORT PROTEIN"/>
    <property type="match status" value="1"/>
</dbReference>
<dbReference type="Gene3D" id="3.40.50.12780">
    <property type="entry name" value="N-terminal domain of ligase-like"/>
    <property type="match status" value="1"/>
</dbReference>
<feature type="domain" description="AMP-dependent synthetase/ligase" evidence="14">
    <location>
        <begin position="39"/>
        <end position="386"/>
    </location>
</feature>
<protein>
    <submittedName>
        <fullName evidence="15">Long-chain-acyl-CoA synthetase</fullName>
    </submittedName>
</protein>
<dbReference type="GO" id="GO:0005886">
    <property type="term" value="C:plasma membrane"/>
    <property type="evidence" value="ECO:0007669"/>
    <property type="project" value="UniProtKB-SubCell"/>
</dbReference>